<reference evidence="1 2" key="1">
    <citation type="journal article" date="2014" name="Genome Biol. Evol.">
        <title>The genome of the myxosporean Thelohanellus kitauei shows adaptations to nutrient acquisition within its fish host.</title>
        <authorList>
            <person name="Yang Y."/>
            <person name="Xiong J."/>
            <person name="Zhou Z."/>
            <person name="Huo F."/>
            <person name="Miao W."/>
            <person name="Ran C."/>
            <person name="Liu Y."/>
            <person name="Zhang J."/>
            <person name="Feng J."/>
            <person name="Wang M."/>
            <person name="Wang M."/>
            <person name="Wang L."/>
            <person name="Yao B."/>
        </authorList>
    </citation>
    <scope>NUCLEOTIDE SEQUENCE [LARGE SCALE GENOMIC DNA]</scope>
    <source>
        <strain evidence="1">Wuqing</strain>
    </source>
</reference>
<comment type="caution">
    <text evidence="1">The sequence shown here is derived from an EMBL/GenBank/DDBJ whole genome shotgun (WGS) entry which is preliminary data.</text>
</comment>
<organism evidence="1 2">
    <name type="scientific">Thelohanellus kitauei</name>
    <name type="common">Myxosporean</name>
    <dbReference type="NCBI Taxonomy" id="669202"/>
    <lineage>
        <taxon>Eukaryota</taxon>
        <taxon>Metazoa</taxon>
        <taxon>Cnidaria</taxon>
        <taxon>Myxozoa</taxon>
        <taxon>Myxosporea</taxon>
        <taxon>Bivalvulida</taxon>
        <taxon>Platysporina</taxon>
        <taxon>Myxobolidae</taxon>
        <taxon>Thelohanellus</taxon>
    </lineage>
</organism>
<dbReference type="EMBL" id="JWZT01004047">
    <property type="protein sequence ID" value="KII65006.1"/>
    <property type="molecule type" value="Genomic_DNA"/>
</dbReference>
<gene>
    <name evidence="1" type="ORF">RF11_05983</name>
</gene>
<name>A0A0C2MCX7_THEKT</name>
<dbReference type="Proteomes" id="UP000031668">
    <property type="component" value="Unassembled WGS sequence"/>
</dbReference>
<evidence type="ECO:0000313" key="1">
    <source>
        <dbReference type="EMBL" id="KII65006.1"/>
    </source>
</evidence>
<sequence length="151" mass="17418">MRGFNYQTVKDLGSETRFDVCQDKQEKLKYVRASDPKDFGKNPSLFLINTKTMKFYKIYISAGNNNRSVNISKIWCSSGHLALYEEKTHKFIMRFTSKGKFIEFDFTGPLDNAYLDDAEQNNIAVVTKNKKVRNRNISSCISSYQNLNNGN</sequence>
<evidence type="ECO:0000313" key="2">
    <source>
        <dbReference type="Proteomes" id="UP000031668"/>
    </source>
</evidence>
<protein>
    <submittedName>
        <fullName evidence="1">Uncharacterized protein</fullName>
    </submittedName>
</protein>
<accession>A0A0C2MCX7</accession>
<dbReference type="AlphaFoldDB" id="A0A0C2MCX7"/>
<proteinExistence type="predicted"/>
<keyword evidence="2" id="KW-1185">Reference proteome</keyword>